<sequence>MKRVGPNLSWRLTGKKNPCCTYCGPHFHCATALLCSSVDVKSKSCQECLLDALMDSFLFVVVFVFAVEFVIIYCERVLCFCCVSLLYVASAVQNASISPQCQFGATSSQSTALSSISRWFLFFPIFPPPKTPSIRQQQWHNDPSIL</sequence>
<proteinExistence type="predicted"/>
<keyword evidence="1" id="KW-0812">Transmembrane</keyword>
<organism evidence="2 3">
    <name type="scientific">Capsaspora owczarzaki (strain ATCC 30864)</name>
    <dbReference type="NCBI Taxonomy" id="595528"/>
    <lineage>
        <taxon>Eukaryota</taxon>
        <taxon>Filasterea</taxon>
        <taxon>Capsaspora</taxon>
    </lineage>
</organism>
<keyword evidence="1" id="KW-1133">Transmembrane helix</keyword>
<evidence type="ECO:0000313" key="3">
    <source>
        <dbReference type="Proteomes" id="UP000008743"/>
    </source>
</evidence>
<gene>
    <name evidence="2" type="ORF">CAOG_009463</name>
</gene>
<keyword evidence="1" id="KW-0472">Membrane</keyword>
<feature type="transmembrane region" description="Helical" evidence="1">
    <location>
        <begin position="52"/>
        <end position="73"/>
    </location>
</feature>
<dbReference type="EMBL" id="KE346361">
    <property type="protein sequence ID" value="KJE90452.1"/>
    <property type="molecule type" value="Genomic_DNA"/>
</dbReference>
<dbReference type="Proteomes" id="UP000008743">
    <property type="component" value="Unassembled WGS sequence"/>
</dbReference>
<accession>A0A0D2VKB0</accession>
<evidence type="ECO:0000256" key="1">
    <source>
        <dbReference type="SAM" id="Phobius"/>
    </source>
</evidence>
<evidence type="ECO:0000313" key="2">
    <source>
        <dbReference type="EMBL" id="KJE90452.1"/>
    </source>
</evidence>
<reference evidence="3" key="1">
    <citation type="submission" date="2011-02" db="EMBL/GenBank/DDBJ databases">
        <title>The Genome Sequence of Capsaspora owczarzaki ATCC 30864.</title>
        <authorList>
            <person name="Russ C."/>
            <person name="Cuomo C."/>
            <person name="Burger G."/>
            <person name="Gray M.W."/>
            <person name="Holland P.W.H."/>
            <person name="King N."/>
            <person name="Lang F.B.F."/>
            <person name="Roger A.J."/>
            <person name="Ruiz-Trillo I."/>
            <person name="Young S.K."/>
            <person name="Zeng Q."/>
            <person name="Gargeya S."/>
            <person name="Alvarado L."/>
            <person name="Berlin A."/>
            <person name="Chapman S.B."/>
            <person name="Chen Z."/>
            <person name="Freedman E."/>
            <person name="Gellesch M."/>
            <person name="Goldberg J."/>
            <person name="Griggs A."/>
            <person name="Gujja S."/>
            <person name="Heilman E."/>
            <person name="Heiman D."/>
            <person name="Howarth C."/>
            <person name="Mehta T."/>
            <person name="Neiman D."/>
            <person name="Pearson M."/>
            <person name="Roberts A."/>
            <person name="Saif S."/>
            <person name="Shea T."/>
            <person name="Shenoy N."/>
            <person name="Sisk P."/>
            <person name="Stolte C."/>
            <person name="Sykes S."/>
            <person name="White J."/>
            <person name="Yandava C."/>
            <person name="Haas B."/>
            <person name="Nusbaum C."/>
            <person name="Birren B."/>
        </authorList>
    </citation>
    <scope>NUCLEOTIDE SEQUENCE</scope>
    <source>
        <strain evidence="3">ATCC 30864</strain>
    </source>
</reference>
<protein>
    <submittedName>
        <fullName evidence="2">Uncharacterized protein</fullName>
    </submittedName>
</protein>
<name>A0A0D2VKB0_CAPO3</name>
<keyword evidence="3" id="KW-1185">Reference proteome</keyword>
<dbReference type="InParanoid" id="A0A0D2VKB0"/>
<dbReference type="AlphaFoldDB" id="A0A0D2VKB0"/>